<dbReference type="STRING" id="930990.A0A067N370"/>
<evidence type="ECO:0000256" key="1">
    <source>
        <dbReference type="SAM" id="Phobius"/>
    </source>
</evidence>
<dbReference type="OrthoDB" id="3247214at2759"/>
<organism evidence="2 3">
    <name type="scientific">Botryobasidium botryosum (strain FD-172 SS1)</name>
    <dbReference type="NCBI Taxonomy" id="930990"/>
    <lineage>
        <taxon>Eukaryota</taxon>
        <taxon>Fungi</taxon>
        <taxon>Dikarya</taxon>
        <taxon>Basidiomycota</taxon>
        <taxon>Agaricomycotina</taxon>
        <taxon>Agaricomycetes</taxon>
        <taxon>Cantharellales</taxon>
        <taxon>Botryobasidiaceae</taxon>
        <taxon>Botryobasidium</taxon>
    </lineage>
</organism>
<name>A0A067N370_BOTB1</name>
<feature type="transmembrane region" description="Helical" evidence="1">
    <location>
        <begin position="44"/>
        <end position="69"/>
    </location>
</feature>
<dbReference type="HOGENOM" id="CLU_2256555_0_0_1"/>
<evidence type="ECO:0000313" key="2">
    <source>
        <dbReference type="EMBL" id="KDQ18221.1"/>
    </source>
</evidence>
<feature type="non-terminal residue" evidence="2">
    <location>
        <position position="1"/>
    </location>
</feature>
<keyword evidence="3" id="KW-1185">Reference proteome</keyword>
<dbReference type="EMBL" id="KL198022">
    <property type="protein sequence ID" value="KDQ18221.1"/>
    <property type="molecule type" value="Genomic_DNA"/>
</dbReference>
<reference evidence="3" key="1">
    <citation type="journal article" date="2014" name="Proc. Natl. Acad. Sci. U.S.A.">
        <title>Extensive sampling of basidiomycete genomes demonstrates inadequacy of the white-rot/brown-rot paradigm for wood decay fungi.</title>
        <authorList>
            <person name="Riley R."/>
            <person name="Salamov A.A."/>
            <person name="Brown D.W."/>
            <person name="Nagy L.G."/>
            <person name="Floudas D."/>
            <person name="Held B.W."/>
            <person name="Levasseur A."/>
            <person name="Lombard V."/>
            <person name="Morin E."/>
            <person name="Otillar R."/>
            <person name="Lindquist E.A."/>
            <person name="Sun H."/>
            <person name="LaButti K.M."/>
            <person name="Schmutz J."/>
            <person name="Jabbour D."/>
            <person name="Luo H."/>
            <person name="Baker S.E."/>
            <person name="Pisabarro A.G."/>
            <person name="Walton J.D."/>
            <person name="Blanchette R.A."/>
            <person name="Henrissat B."/>
            <person name="Martin F."/>
            <person name="Cullen D."/>
            <person name="Hibbett D.S."/>
            <person name="Grigoriev I.V."/>
        </authorList>
    </citation>
    <scope>NUCLEOTIDE SEQUENCE [LARGE SCALE GENOMIC DNA]</scope>
    <source>
        <strain evidence="3">FD-172 SS1</strain>
    </source>
</reference>
<dbReference type="AlphaFoldDB" id="A0A067N370"/>
<dbReference type="InParanoid" id="A0A067N370"/>
<gene>
    <name evidence="2" type="ORF">BOTBODRAFT_104720</name>
</gene>
<sequence length="122" mass="12803">YLPEAVLEVLNDATLEAAKRAAMVTTALKWLLDNVPTTGVPPPVGLALTLLSGIIPLLGYIGGFVAWSWSSIKGYDEGDGIILSATWLLPMVLIPGTWEDPDAIVAPASLQDDANPPTPPGK</sequence>
<evidence type="ECO:0000313" key="3">
    <source>
        <dbReference type="Proteomes" id="UP000027195"/>
    </source>
</evidence>
<dbReference type="Proteomes" id="UP000027195">
    <property type="component" value="Unassembled WGS sequence"/>
</dbReference>
<proteinExistence type="predicted"/>
<keyword evidence="1" id="KW-0472">Membrane</keyword>
<keyword evidence="1" id="KW-1133">Transmembrane helix</keyword>
<accession>A0A067N370</accession>
<keyword evidence="1" id="KW-0812">Transmembrane</keyword>
<protein>
    <submittedName>
        <fullName evidence="2">Uncharacterized protein</fullName>
    </submittedName>
</protein>